<feature type="chain" id="PRO_5032654115" evidence="1">
    <location>
        <begin position="19"/>
        <end position="235"/>
    </location>
</feature>
<accession>A0A842J5D3</accession>
<reference evidence="2 3" key="1">
    <citation type="submission" date="2020-08" db="EMBL/GenBank/DDBJ databases">
        <title>Complete genome and description of Campylobacter massiliensis Marseille-Q3452 sp. nov.</title>
        <authorList>
            <person name="Antezack A."/>
        </authorList>
    </citation>
    <scope>NUCLEOTIDE SEQUENCE [LARGE SCALE GENOMIC DNA]</scope>
    <source>
        <strain evidence="2 3">Marseille-Q3452</strain>
    </source>
</reference>
<comment type="caution">
    <text evidence="2">The sequence shown here is derived from an EMBL/GenBank/DDBJ whole genome shotgun (WGS) entry which is preliminary data.</text>
</comment>
<proteinExistence type="predicted"/>
<organism evidence="2 3">
    <name type="scientific">Campylobacter massiliensis</name>
    <dbReference type="NCBI Taxonomy" id="2762557"/>
    <lineage>
        <taxon>Bacteria</taxon>
        <taxon>Pseudomonadati</taxon>
        <taxon>Campylobacterota</taxon>
        <taxon>Epsilonproteobacteria</taxon>
        <taxon>Campylobacterales</taxon>
        <taxon>Campylobacteraceae</taxon>
        <taxon>Campylobacter</taxon>
    </lineage>
</organism>
<gene>
    <name evidence="2" type="ORF">H7R39_05315</name>
</gene>
<name>A0A842J5D3_9BACT</name>
<feature type="signal peptide" evidence="1">
    <location>
        <begin position="1"/>
        <end position="18"/>
    </location>
</feature>
<protein>
    <submittedName>
        <fullName evidence="2">Uncharacterized protein</fullName>
    </submittedName>
</protein>
<evidence type="ECO:0000313" key="3">
    <source>
        <dbReference type="Proteomes" id="UP000552683"/>
    </source>
</evidence>
<dbReference type="EMBL" id="JACLZK010000001">
    <property type="protein sequence ID" value="MBC2882678.1"/>
    <property type="molecule type" value="Genomic_DNA"/>
</dbReference>
<dbReference type="AlphaFoldDB" id="A0A842J5D3"/>
<keyword evidence="1" id="KW-0732">Signal</keyword>
<dbReference type="Gene3D" id="2.60.120.790">
    <property type="match status" value="1"/>
</dbReference>
<dbReference type="RefSeq" id="WP_185898268.1">
    <property type="nucleotide sequence ID" value="NZ_JACLZK010000001.1"/>
</dbReference>
<keyword evidence="3" id="KW-1185">Reference proteome</keyword>
<sequence>MKIKFCIFLLLFSGAFYAATYYGFDFLGGDALDDGIYKEVDMSEVGSATDINFTVKKAGIYEISFIYAQDPQKQKEEEKLSEEAFPGYGSDEFTKWFCRKTTAAKLAGYYGYTTQGVPEPIGTSEEEKAACTGEKILLKVMLKSLQNRKISYVKGGEANDLKQNLSALTETFDLSKYGATSWYSAPNGGFAHDKVLLRAELEKGEYSVKVQALSDVPELKKIVTFIKISKYHNWK</sequence>
<dbReference type="Proteomes" id="UP000552683">
    <property type="component" value="Unassembled WGS sequence"/>
</dbReference>
<evidence type="ECO:0000256" key="1">
    <source>
        <dbReference type="SAM" id="SignalP"/>
    </source>
</evidence>
<evidence type="ECO:0000313" key="2">
    <source>
        <dbReference type="EMBL" id="MBC2882678.1"/>
    </source>
</evidence>